<evidence type="ECO:0000256" key="1">
    <source>
        <dbReference type="SAM" id="MobiDB-lite"/>
    </source>
</evidence>
<evidence type="ECO:0000313" key="4">
    <source>
        <dbReference type="Proteomes" id="UP001501638"/>
    </source>
</evidence>
<evidence type="ECO:0000259" key="2">
    <source>
        <dbReference type="Pfam" id="PF13569"/>
    </source>
</evidence>
<dbReference type="InterPro" id="IPR025406">
    <property type="entry name" value="DUF4132"/>
</dbReference>
<feature type="compositionally biased region" description="Basic and acidic residues" evidence="1">
    <location>
        <begin position="341"/>
        <end position="363"/>
    </location>
</feature>
<keyword evidence="4" id="KW-1185">Reference proteome</keyword>
<comment type="caution">
    <text evidence="3">The sequence shown here is derived from an EMBL/GenBank/DDBJ whole genome shotgun (WGS) entry which is preliminary data.</text>
</comment>
<feature type="domain" description="DUF4132" evidence="2">
    <location>
        <begin position="270"/>
        <end position="346"/>
    </location>
</feature>
<name>A0ABN3KAG9_9ACTN</name>
<feature type="compositionally biased region" description="Low complexity" evidence="1">
    <location>
        <begin position="367"/>
        <end position="376"/>
    </location>
</feature>
<dbReference type="Proteomes" id="UP001501638">
    <property type="component" value="Unassembled WGS sequence"/>
</dbReference>
<organism evidence="3 4">
    <name type="scientific">Streptomyces macrosporus</name>
    <dbReference type="NCBI Taxonomy" id="44032"/>
    <lineage>
        <taxon>Bacteria</taxon>
        <taxon>Bacillati</taxon>
        <taxon>Actinomycetota</taxon>
        <taxon>Actinomycetes</taxon>
        <taxon>Kitasatosporales</taxon>
        <taxon>Streptomycetaceae</taxon>
        <taxon>Streptomyces</taxon>
    </lineage>
</organism>
<gene>
    <name evidence="3" type="ORF">GCM10010405_42520</name>
</gene>
<sequence>MTDGTIDPPEDVLAPVDNWAGALRRRLAGAPPRVAELVAHLASLEDARPRRTWKRRTLALLREPDARAVVADGVRLLARCGPGRVPVYSASWDDRGLIGHPNLGVARGFLWAATSAGDTAVLADLLTVGRRAGGNLPEFSPCDRLTESLIHAPAEWADPAALETLWTLHRDLIPGRPHRRLYARVLPKAADRLGIPPERQAERTVPALGLRADGSVAFGGRLGRGAHWHLPTFSALVTVEDAHTVSLVYADAEVEQRTVHPFAAPHGFEKRHHAETVDWMRRYAKNVLDTVRGERERLRGLAEEDRDRTFEEWAHLYRDHPITGVVARGLVWEFRDARGEVDRRPSDRARRGTDDRRRPDAPRPRRQGPGPAVARGPGAGRRGGRLAGARRPSRCAALVRPGRRSAVSGPCVIRSPRSLRSRWARPRWVRPG</sequence>
<proteinExistence type="predicted"/>
<protein>
    <recommendedName>
        <fullName evidence="2">DUF4132 domain-containing protein</fullName>
    </recommendedName>
</protein>
<reference evidence="3 4" key="1">
    <citation type="journal article" date="2019" name="Int. J. Syst. Evol. Microbiol.">
        <title>The Global Catalogue of Microorganisms (GCM) 10K type strain sequencing project: providing services to taxonomists for standard genome sequencing and annotation.</title>
        <authorList>
            <consortium name="The Broad Institute Genomics Platform"/>
            <consortium name="The Broad Institute Genome Sequencing Center for Infectious Disease"/>
            <person name="Wu L."/>
            <person name="Ma J."/>
        </authorList>
    </citation>
    <scope>NUCLEOTIDE SEQUENCE [LARGE SCALE GENOMIC DNA]</scope>
    <source>
        <strain evidence="3 4">JCM 6305</strain>
    </source>
</reference>
<dbReference type="RefSeq" id="WP_344325923.1">
    <property type="nucleotide sequence ID" value="NZ_BAAASZ010000028.1"/>
</dbReference>
<accession>A0ABN3KAG9</accession>
<evidence type="ECO:0000313" key="3">
    <source>
        <dbReference type="EMBL" id="GAA2454147.1"/>
    </source>
</evidence>
<feature type="region of interest" description="Disordered" evidence="1">
    <location>
        <begin position="341"/>
        <end position="411"/>
    </location>
</feature>
<dbReference type="EMBL" id="BAAASZ010000028">
    <property type="protein sequence ID" value="GAA2454147.1"/>
    <property type="molecule type" value="Genomic_DNA"/>
</dbReference>
<dbReference type="Pfam" id="PF13569">
    <property type="entry name" value="DUF4132"/>
    <property type="match status" value="1"/>
</dbReference>